<dbReference type="EMBL" id="KE524620">
    <property type="protein sequence ID" value="KFB35719.1"/>
    <property type="molecule type" value="Genomic_DNA"/>
</dbReference>
<evidence type="ECO:0000256" key="1">
    <source>
        <dbReference type="SAM" id="MobiDB-lite"/>
    </source>
</evidence>
<feature type="region of interest" description="Disordered" evidence="1">
    <location>
        <begin position="74"/>
        <end position="163"/>
    </location>
</feature>
<proteinExistence type="predicted"/>
<dbReference type="AlphaFoldDB" id="A0A084VCM5"/>
<reference evidence="3" key="2">
    <citation type="submission" date="2020-05" db="UniProtKB">
        <authorList>
            <consortium name="EnsemblMetazoa"/>
        </authorList>
    </citation>
    <scope>IDENTIFICATION</scope>
</reference>
<organism evidence="2">
    <name type="scientific">Anopheles sinensis</name>
    <name type="common">Mosquito</name>
    <dbReference type="NCBI Taxonomy" id="74873"/>
    <lineage>
        <taxon>Eukaryota</taxon>
        <taxon>Metazoa</taxon>
        <taxon>Ecdysozoa</taxon>
        <taxon>Arthropoda</taxon>
        <taxon>Hexapoda</taxon>
        <taxon>Insecta</taxon>
        <taxon>Pterygota</taxon>
        <taxon>Neoptera</taxon>
        <taxon>Endopterygota</taxon>
        <taxon>Diptera</taxon>
        <taxon>Nematocera</taxon>
        <taxon>Culicoidea</taxon>
        <taxon>Culicidae</taxon>
        <taxon>Anophelinae</taxon>
        <taxon>Anopheles</taxon>
    </lineage>
</organism>
<dbReference type="Proteomes" id="UP000030765">
    <property type="component" value="Unassembled WGS sequence"/>
</dbReference>
<name>A0A084VCM5_ANOSI</name>
<gene>
    <name evidence="2" type="ORF">ZHAS_00002618</name>
</gene>
<feature type="compositionally biased region" description="Basic and acidic residues" evidence="1">
    <location>
        <begin position="136"/>
        <end position="146"/>
    </location>
</feature>
<accession>A0A084VCM5</accession>
<evidence type="ECO:0000313" key="4">
    <source>
        <dbReference type="Proteomes" id="UP000030765"/>
    </source>
</evidence>
<keyword evidence="4" id="KW-1185">Reference proteome</keyword>
<dbReference type="EnsemblMetazoa" id="ASIC002618-RA">
    <property type="protein sequence ID" value="ASIC002618-PA"/>
    <property type="gene ID" value="ASIC002618"/>
</dbReference>
<protein>
    <submittedName>
        <fullName evidence="2 3">Dgri\GH13645-PA-like protein</fullName>
    </submittedName>
</protein>
<evidence type="ECO:0000313" key="3">
    <source>
        <dbReference type="EnsemblMetazoa" id="ASIC002618-PA"/>
    </source>
</evidence>
<evidence type="ECO:0000313" key="2">
    <source>
        <dbReference type="EMBL" id="KFB35719.1"/>
    </source>
</evidence>
<dbReference type="VEuPathDB" id="VectorBase:ASIC002618"/>
<dbReference type="EMBL" id="ATLV01010838">
    <property type="status" value="NOT_ANNOTATED_CDS"/>
    <property type="molecule type" value="Genomic_DNA"/>
</dbReference>
<sequence length="163" mass="18237">MSSLSFPSGLSIGRTKAGLPESTERRNTARAGPGNHLVPSSEGEEPLEWMKNIFYCFFFFPPHPPLVLFTSFPIASTPPTTSPGPPTTESYSDLWPNRNGNDSSGGLHHHHGQQHPNSYSVHAFDRNSKYSSNLNDIDRSEQKSFDTKVIQWPPETIRNNQEK</sequence>
<feature type="region of interest" description="Disordered" evidence="1">
    <location>
        <begin position="1"/>
        <end position="42"/>
    </location>
</feature>
<reference evidence="2 4" key="1">
    <citation type="journal article" date="2014" name="BMC Genomics">
        <title>Genome sequence of Anopheles sinensis provides insight into genetics basis of mosquito competence for malaria parasites.</title>
        <authorList>
            <person name="Zhou D."/>
            <person name="Zhang D."/>
            <person name="Ding G."/>
            <person name="Shi L."/>
            <person name="Hou Q."/>
            <person name="Ye Y."/>
            <person name="Xu Y."/>
            <person name="Zhou H."/>
            <person name="Xiong C."/>
            <person name="Li S."/>
            <person name="Yu J."/>
            <person name="Hong S."/>
            <person name="Yu X."/>
            <person name="Zou P."/>
            <person name="Chen C."/>
            <person name="Chang X."/>
            <person name="Wang W."/>
            <person name="Lv Y."/>
            <person name="Sun Y."/>
            <person name="Ma L."/>
            <person name="Shen B."/>
            <person name="Zhu C."/>
        </authorList>
    </citation>
    <scope>NUCLEOTIDE SEQUENCE [LARGE SCALE GENOMIC DNA]</scope>
</reference>